<name>A0A8B6C0N1_MYTGA</name>
<keyword evidence="2" id="KW-1185">Reference proteome</keyword>
<dbReference type="EMBL" id="UYJE01000956">
    <property type="protein sequence ID" value="VDH97905.1"/>
    <property type="molecule type" value="Genomic_DNA"/>
</dbReference>
<dbReference type="Proteomes" id="UP000596742">
    <property type="component" value="Unassembled WGS sequence"/>
</dbReference>
<sequence>MVGITFVKSDDCANISGNLTIMDDIKFLFIGESANMTCTMINKQTINNYSVENLNIRVNKCGEIKSMHRQIGQKNGSKEIHVRDLIEDLPCRDQILLDYVCQYDRKNSKLTLTENIHFLFIGESANMTCSIQKQSIQNFSAANFYVSVKRCGANHPLPKTLIETSDLMEMYVTDPIRDLHCEDQNQIKLEYKCVYETMNGSSCPVGETDLIYFDFPPSPVNKSFRCLAYNWSNMTCWFDLGVVYRGWNVPGYTKVDIKVKYGILGMTGKLEEQYIKRDGTCLKISIRNNKFMLINVQMDINITNEARKVSNISIFKFNPRDFVKPAPIENLKYIEKNSTAIKLEWYHSNSQMSKKFRIQYSSEYDPKGSWMVRNLALI</sequence>
<evidence type="ECO:0000313" key="2">
    <source>
        <dbReference type="Proteomes" id="UP000596742"/>
    </source>
</evidence>
<dbReference type="AlphaFoldDB" id="A0A8B6C0N1"/>
<evidence type="ECO:0000313" key="1">
    <source>
        <dbReference type="EMBL" id="VDH97905.1"/>
    </source>
</evidence>
<organism evidence="1 2">
    <name type="scientific">Mytilus galloprovincialis</name>
    <name type="common">Mediterranean mussel</name>
    <dbReference type="NCBI Taxonomy" id="29158"/>
    <lineage>
        <taxon>Eukaryota</taxon>
        <taxon>Metazoa</taxon>
        <taxon>Spiralia</taxon>
        <taxon>Lophotrochozoa</taxon>
        <taxon>Mollusca</taxon>
        <taxon>Bivalvia</taxon>
        <taxon>Autobranchia</taxon>
        <taxon>Pteriomorphia</taxon>
        <taxon>Mytilida</taxon>
        <taxon>Mytiloidea</taxon>
        <taxon>Mytilidae</taxon>
        <taxon>Mytilinae</taxon>
        <taxon>Mytilus</taxon>
    </lineage>
</organism>
<comment type="caution">
    <text evidence="1">The sequence shown here is derived from an EMBL/GenBank/DDBJ whole genome shotgun (WGS) entry which is preliminary data.</text>
</comment>
<reference evidence="1" key="1">
    <citation type="submission" date="2018-11" db="EMBL/GenBank/DDBJ databases">
        <authorList>
            <person name="Alioto T."/>
            <person name="Alioto T."/>
        </authorList>
    </citation>
    <scope>NUCLEOTIDE SEQUENCE</scope>
</reference>
<dbReference type="OrthoDB" id="6147633at2759"/>
<accession>A0A8B6C0N1</accession>
<proteinExistence type="predicted"/>
<gene>
    <name evidence="1" type="ORF">MGAL_10B085818</name>
</gene>
<protein>
    <submittedName>
        <fullName evidence="1">Uncharacterized protein</fullName>
    </submittedName>
</protein>